<dbReference type="AlphaFoldDB" id="T1J4Z8"/>
<keyword evidence="6" id="KW-0325">Glycoprotein</keyword>
<keyword evidence="11" id="KW-1185">Reference proteome</keyword>
<protein>
    <recommendedName>
        <fullName evidence="12">Protein twisted gastrulation</fullName>
    </recommendedName>
</protein>
<evidence type="ECO:0000259" key="9">
    <source>
        <dbReference type="Pfam" id="PF23782"/>
    </source>
</evidence>
<reference evidence="11" key="1">
    <citation type="submission" date="2011-05" db="EMBL/GenBank/DDBJ databases">
        <authorList>
            <person name="Richards S.R."/>
            <person name="Qu J."/>
            <person name="Jiang H."/>
            <person name="Jhangiani S.N."/>
            <person name="Agravi P."/>
            <person name="Goodspeed R."/>
            <person name="Gross S."/>
            <person name="Mandapat C."/>
            <person name="Jackson L."/>
            <person name="Mathew T."/>
            <person name="Pu L."/>
            <person name="Thornton R."/>
            <person name="Saada N."/>
            <person name="Wilczek-Boney K.B."/>
            <person name="Lee S."/>
            <person name="Kovar C."/>
            <person name="Wu Y."/>
            <person name="Scherer S.E."/>
            <person name="Worley K.C."/>
            <person name="Muzny D.M."/>
            <person name="Gibbs R."/>
        </authorList>
    </citation>
    <scope>NUCLEOTIDE SEQUENCE</scope>
    <source>
        <strain evidence="11">Brora</strain>
    </source>
</reference>
<sequence length="221" mass="24701">MDKLHTFCILLLVGISQYILLASSSCNEAICASIVSKCMLTQSCKCDLKNCTCCRDCFSCLDDLYYECCSCVEMCPKSNDSDVSLSKNSHVGELPEKIPDLFNALTEEQDRQMRWLAVTYPIHLDVSFFSPKLDREIKMIAVSSSSSQDVDKYEEAAVNCTVAFMSQCMSWNKCKRSCESMGASSYRWFHDGCCECIGDTCLNYGINVSKCQKCSSEEQAG</sequence>
<dbReference type="Pfam" id="PF04668">
    <property type="entry name" value="Tsg"/>
    <property type="match status" value="1"/>
</dbReference>
<keyword evidence="5 7" id="KW-0732">Signal</keyword>
<comment type="similarity">
    <text evidence="2">Belongs to the twisted gastrulation protein family.</text>
</comment>
<dbReference type="InterPro" id="IPR057635">
    <property type="entry name" value="Tsg_N"/>
</dbReference>
<evidence type="ECO:0000256" key="5">
    <source>
        <dbReference type="ARBA" id="ARBA00022729"/>
    </source>
</evidence>
<reference evidence="10" key="2">
    <citation type="submission" date="2015-02" db="UniProtKB">
        <authorList>
            <consortium name="EnsemblMetazoa"/>
        </authorList>
    </citation>
    <scope>IDENTIFICATION</scope>
</reference>
<proteinExistence type="inferred from homology"/>
<keyword evidence="3" id="KW-0217">Developmental protein</keyword>
<evidence type="ECO:0000256" key="7">
    <source>
        <dbReference type="SAM" id="SignalP"/>
    </source>
</evidence>
<evidence type="ECO:0000313" key="10">
    <source>
        <dbReference type="EnsemblMetazoa" id="SMAR008695-PA"/>
    </source>
</evidence>
<evidence type="ECO:0000256" key="4">
    <source>
        <dbReference type="ARBA" id="ARBA00022525"/>
    </source>
</evidence>
<dbReference type="EMBL" id="JH431850">
    <property type="status" value="NOT_ANNOTATED_CDS"/>
    <property type="molecule type" value="Genomic_DNA"/>
</dbReference>
<dbReference type="STRING" id="126957.T1J4Z8"/>
<dbReference type="InterPro" id="IPR057726">
    <property type="entry name" value="Tsg_C"/>
</dbReference>
<organism evidence="10 11">
    <name type="scientific">Strigamia maritima</name>
    <name type="common">European centipede</name>
    <name type="synonym">Geophilus maritimus</name>
    <dbReference type="NCBI Taxonomy" id="126957"/>
    <lineage>
        <taxon>Eukaryota</taxon>
        <taxon>Metazoa</taxon>
        <taxon>Ecdysozoa</taxon>
        <taxon>Arthropoda</taxon>
        <taxon>Myriapoda</taxon>
        <taxon>Chilopoda</taxon>
        <taxon>Pleurostigmophora</taxon>
        <taxon>Geophilomorpha</taxon>
        <taxon>Linotaeniidae</taxon>
        <taxon>Strigamia</taxon>
    </lineage>
</organism>
<dbReference type="Proteomes" id="UP000014500">
    <property type="component" value="Unassembled WGS sequence"/>
</dbReference>
<evidence type="ECO:0000256" key="6">
    <source>
        <dbReference type="ARBA" id="ARBA00023180"/>
    </source>
</evidence>
<evidence type="ECO:0000256" key="1">
    <source>
        <dbReference type="ARBA" id="ARBA00004613"/>
    </source>
</evidence>
<evidence type="ECO:0008006" key="12">
    <source>
        <dbReference type="Google" id="ProtNLM"/>
    </source>
</evidence>
<dbReference type="GO" id="GO:0030510">
    <property type="term" value="P:regulation of BMP signaling pathway"/>
    <property type="evidence" value="ECO:0007669"/>
    <property type="project" value="TreeGrafter"/>
</dbReference>
<dbReference type="Pfam" id="PF23782">
    <property type="entry name" value="Tsg_N"/>
    <property type="match status" value="1"/>
</dbReference>
<feature type="domain" description="Tsg N-terminal" evidence="9">
    <location>
        <begin position="25"/>
        <end position="81"/>
    </location>
</feature>
<dbReference type="OMA" id="NCTVAFF"/>
<keyword evidence="4" id="KW-0964">Secreted</keyword>
<dbReference type="EnsemblMetazoa" id="SMAR008695-RA">
    <property type="protein sequence ID" value="SMAR008695-PA"/>
    <property type="gene ID" value="SMAR008695"/>
</dbReference>
<name>T1J4Z8_STRMM</name>
<evidence type="ECO:0000313" key="11">
    <source>
        <dbReference type="Proteomes" id="UP000014500"/>
    </source>
</evidence>
<comment type="subcellular location">
    <subcellularLocation>
        <location evidence="1">Secreted</location>
    </subcellularLocation>
</comment>
<dbReference type="HOGENOM" id="CLU_082511_0_0_1"/>
<evidence type="ECO:0000256" key="2">
    <source>
        <dbReference type="ARBA" id="ARBA00010047"/>
    </source>
</evidence>
<dbReference type="PhylomeDB" id="T1J4Z8"/>
<feature type="signal peptide" evidence="7">
    <location>
        <begin position="1"/>
        <end position="24"/>
    </location>
</feature>
<dbReference type="PANTHER" id="PTHR12312:SF16">
    <property type="entry name" value="TWISTED GASTRULATION PROTEIN HOMOLOG 1-A-RELATED"/>
    <property type="match status" value="1"/>
</dbReference>
<evidence type="ECO:0000259" key="8">
    <source>
        <dbReference type="Pfam" id="PF04668"/>
    </source>
</evidence>
<dbReference type="PROSITE" id="PS51257">
    <property type="entry name" value="PROKAR_LIPOPROTEIN"/>
    <property type="match status" value="1"/>
</dbReference>
<feature type="domain" description="Tsg C-terminal" evidence="8">
    <location>
        <begin position="85"/>
        <end position="214"/>
    </location>
</feature>
<dbReference type="GO" id="GO:0005615">
    <property type="term" value="C:extracellular space"/>
    <property type="evidence" value="ECO:0007669"/>
    <property type="project" value="TreeGrafter"/>
</dbReference>
<feature type="chain" id="PRO_5004579245" description="Protein twisted gastrulation" evidence="7">
    <location>
        <begin position="25"/>
        <end position="221"/>
    </location>
</feature>
<dbReference type="eggNOG" id="ENOG502QRE9">
    <property type="taxonomic scope" value="Eukaryota"/>
</dbReference>
<dbReference type="PANTHER" id="PTHR12312">
    <property type="entry name" value="TWISTED GASTRULATION PROTEIN HOMOLOG 1-A-RELATED"/>
    <property type="match status" value="1"/>
</dbReference>
<dbReference type="InterPro" id="IPR006761">
    <property type="entry name" value="Tsg"/>
</dbReference>
<accession>T1J4Z8</accession>
<evidence type="ECO:0000256" key="3">
    <source>
        <dbReference type="ARBA" id="ARBA00022473"/>
    </source>
</evidence>